<evidence type="ECO:0000313" key="3">
    <source>
        <dbReference type="Proteomes" id="UP001293593"/>
    </source>
</evidence>
<sequence length="210" mass="24663">MDGNHDRSWMYNRLTERRELTQVFLVGLQEFINFATAHSTNSSREIRCPCVKCRCIRFEDFEEVKIHLCKRGFMKDYECWEYHGEVRQTPTPSGYYGDSSHRDNLNLYEQLVMDAAGPSIGRYFDPVTHAESSYMGEETDTHAQPSYMGEDPHPEADRFYKMLREAQRPLWEGCEHFENSEYSSLSATLATLSLKTDHHMSERNYNEMMP</sequence>
<evidence type="ECO:0000313" key="2">
    <source>
        <dbReference type="EMBL" id="KAK4276051.1"/>
    </source>
</evidence>
<evidence type="ECO:0000259" key="1">
    <source>
        <dbReference type="Pfam" id="PF13963"/>
    </source>
</evidence>
<organism evidence="2 3">
    <name type="scientific">Acacia crassicarpa</name>
    <name type="common">northern wattle</name>
    <dbReference type="NCBI Taxonomy" id="499986"/>
    <lineage>
        <taxon>Eukaryota</taxon>
        <taxon>Viridiplantae</taxon>
        <taxon>Streptophyta</taxon>
        <taxon>Embryophyta</taxon>
        <taxon>Tracheophyta</taxon>
        <taxon>Spermatophyta</taxon>
        <taxon>Magnoliopsida</taxon>
        <taxon>eudicotyledons</taxon>
        <taxon>Gunneridae</taxon>
        <taxon>Pentapetalae</taxon>
        <taxon>rosids</taxon>
        <taxon>fabids</taxon>
        <taxon>Fabales</taxon>
        <taxon>Fabaceae</taxon>
        <taxon>Caesalpinioideae</taxon>
        <taxon>mimosoid clade</taxon>
        <taxon>Acacieae</taxon>
        <taxon>Acacia</taxon>
    </lineage>
</organism>
<accession>A0AAE1JT11</accession>
<reference evidence="2" key="1">
    <citation type="submission" date="2023-10" db="EMBL/GenBank/DDBJ databases">
        <title>Chromosome-level genome of the transformable northern wattle, Acacia crassicarpa.</title>
        <authorList>
            <person name="Massaro I."/>
            <person name="Sinha N.R."/>
            <person name="Poethig S."/>
            <person name="Leichty A.R."/>
        </authorList>
    </citation>
    <scope>NUCLEOTIDE SEQUENCE</scope>
    <source>
        <strain evidence="2">Acra3RX</strain>
        <tissue evidence="2">Leaf</tissue>
    </source>
</reference>
<feature type="domain" description="Transposase-associated" evidence="1">
    <location>
        <begin position="7"/>
        <end position="85"/>
    </location>
</feature>
<dbReference type="InterPro" id="IPR029480">
    <property type="entry name" value="Transpos_assoc"/>
</dbReference>
<name>A0AAE1JT11_9FABA</name>
<proteinExistence type="predicted"/>
<dbReference type="Proteomes" id="UP001293593">
    <property type="component" value="Unassembled WGS sequence"/>
</dbReference>
<protein>
    <recommendedName>
        <fullName evidence="1">Transposase-associated domain-containing protein</fullName>
    </recommendedName>
</protein>
<keyword evidence="3" id="KW-1185">Reference proteome</keyword>
<dbReference type="Pfam" id="PF13963">
    <property type="entry name" value="Transpos_assoc"/>
    <property type="match status" value="1"/>
</dbReference>
<comment type="caution">
    <text evidence="2">The sequence shown here is derived from an EMBL/GenBank/DDBJ whole genome shotgun (WGS) entry which is preliminary data.</text>
</comment>
<dbReference type="AlphaFoldDB" id="A0AAE1JT11"/>
<dbReference type="EMBL" id="JAWXYG010000004">
    <property type="protein sequence ID" value="KAK4276051.1"/>
    <property type="molecule type" value="Genomic_DNA"/>
</dbReference>
<gene>
    <name evidence="2" type="ORF">QN277_019043</name>
</gene>